<evidence type="ECO:0000313" key="2">
    <source>
        <dbReference type="EMBL" id="MFD2739625.1"/>
    </source>
</evidence>
<proteinExistence type="predicted"/>
<gene>
    <name evidence="2" type="ORF">ACFSUD_08600</name>
</gene>
<feature type="signal peptide" evidence="1">
    <location>
        <begin position="1"/>
        <end position="27"/>
    </location>
</feature>
<dbReference type="Gene3D" id="1.25.40.10">
    <property type="entry name" value="Tetratricopeptide repeat domain"/>
    <property type="match status" value="1"/>
</dbReference>
<keyword evidence="1" id="KW-0732">Signal</keyword>
<feature type="chain" id="PRO_5046559022" evidence="1">
    <location>
        <begin position="28"/>
        <end position="490"/>
    </location>
</feature>
<dbReference type="PANTHER" id="PTHR45588">
    <property type="entry name" value="TPR DOMAIN-CONTAINING PROTEIN"/>
    <property type="match status" value="1"/>
</dbReference>
<dbReference type="RefSeq" id="WP_386373428.1">
    <property type="nucleotide sequence ID" value="NZ_JBHUMP010000006.1"/>
</dbReference>
<dbReference type="SUPFAM" id="SSF48452">
    <property type="entry name" value="TPR-like"/>
    <property type="match status" value="1"/>
</dbReference>
<reference evidence="3" key="1">
    <citation type="journal article" date="2019" name="Int. J. Syst. Evol. Microbiol.">
        <title>The Global Catalogue of Microorganisms (GCM) 10K type strain sequencing project: providing services to taxonomists for standard genome sequencing and annotation.</title>
        <authorList>
            <consortium name="The Broad Institute Genomics Platform"/>
            <consortium name="The Broad Institute Genome Sequencing Center for Infectious Disease"/>
            <person name="Wu L."/>
            <person name="Ma J."/>
        </authorList>
    </citation>
    <scope>NUCLEOTIDE SEQUENCE [LARGE SCALE GENOMIC DNA]</scope>
    <source>
        <strain evidence="3">TISTR 2562</strain>
    </source>
</reference>
<sequence length="490" mass="52677">MQRITIKTGGLVFALLGAVSMPMSLIAAGVDFPTTCSTNADAEVDDGLTLLHNMMYIEAEAAFGRAAEADPDCAMAQWGIAMANFHPLWPGTPSDDEKARGTAAAERLANMTPGSDLEQAFANAVAAFYASDHADYRARLAAWAKAQQAAQEKIPENIDAAALSALARLATAPSGPDRIEENARVGDVLDVLHKTAPDHPGVIHYAIHAYDNPPLKDRGLPYAEIYDTAAPAAAHALHMPAHIFTRTGDWLKSIDLNRRSAEAALGTSQDVVQTHYVHAIDYMVYGHLQMGDIAKAERLVDEMLAIDNHQVSFGGAYALAASPVRLLLEQGQWAEAAALSPAMHATIPWENFPQAAAMLWFAKGLGAARTNDIATARAAASELTRLHDSMQKQGQDYWARLTEGQLLTVEGWMELAEGNNEVALAQQKKAADLEDEIGKSPVTPGHVLPARELLGDMLSELGRTEEADEAYRATLAHSPNRARSLAALNR</sequence>
<accession>A0ABW5U200</accession>
<name>A0ABW5U200_9RHOB</name>
<dbReference type="InterPro" id="IPR011990">
    <property type="entry name" value="TPR-like_helical_dom_sf"/>
</dbReference>
<dbReference type="Proteomes" id="UP001597474">
    <property type="component" value="Unassembled WGS sequence"/>
</dbReference>
<keyword evidence="3" id="KW-1185">Reference proteome</keyword>
<dbReference type="PANTHER" id="PTHR45588:SF1">
    <property type="entry name" value="WW DOMAIN-CONTAINING PROTEIN"/>
    <property type="match status" value="1"/>
</dbReference>
<organism evidence="2 3">
    <name type="scientific">Sulfitobacter aestuarii</name>
    <dbReference type="NCBI Taxonomy" id="2161676"/>
    <lineage>
        <taxon>Bacteria</taxon>
        <taxon>Pseudomonadati</taxon>
        <taxon>Pseudomonadota</taxon>
        <taxon>Alphaproteobacteria</taxon>
        <taxon>Rhodobacterales</taxon>
        <taxon>Roseobacteraceae</taxon>
        <taxon>Sulfitobacter</taxon>
    </lineage>
</organism>
<comment type="caution">
    <text evidence="2">The sequence shown here is derived from an EMBL/GenBank/DDBJ whole genome shotgun (WGS) entry which is preliminary data.</text>
</comment>
<dbReference type="EMBL" id="JBHUMP010000006">
    <property type="protein sequence ID" value="MFD2739625.1"/>
    <property type="molecule type" value="Genomic_DNA"/>
</dbReference>
<evidence type="ECO:0000313" key="3">
    <source>
        <dbReference type="Proteomes" id="UP001597474"/>
    </source>
</evidence>
<evidence type="ECO:0000256" key="1">
    <source>
        <dbReference type="SAM" id="SignalP"/>
    </source>
</evidence>
<protein>
    <submittedName>
        <fullName evidence="2">Tetratricopeptide repeat protein</fullName>
    </submittedName>
</protein>